<feature type="region of interest" description="Disordered" evidence="5">
    <location>
        <begin position="101"/>
        <end position="134"/>
    </location>
</feature>
<evidence type="ECO:0000313" key="7">
    <source>
        <dbReference type="EMBL" id="CAB4873704.1"/>
    </source>
</evidence>
<dbReference type="GO" id="GO:0012505">
    <property type="term" value="C:endomembrane system"/>
    <property type="evidence" value="ECO:0007669"/>
    <property type="project" value="UniProtKB-SubCell"/>
</dbReference>
<feature type="domain" description="DUF1232" evidence="6">
    <location>
        <begin position="50"/>
        <end position="86"/>
    </location>
</feature>
<keyword evidence="4" id="KW-0472">Membrane</keyword>
<dbReference type="InterPro" id="IPR010652">
    <property type="entry name" value="DUF1232"/>
</dbReference>
<evidence type="ECO:0000259" key="6">
    <source>
        <dbReference type="Pfam" id="PF06803"/>
    </source>
</evidence>
<dbReference type="Pfam" id="PF06803">
    <property type="entry name" value="DUF1232"/>
    <property type="match status" value="1"/>
</dbReference>
<accession>A0A6J7DYV2</accession>
<keyword evidence="2" id="KW-0812">Transmembrane</keyword>
<gene>
    <name evidence="7" type="ORF">UFOPK3402_00836</name>
</gene>
<comment type="subcellular location">
    <subcellularLocation>
        <location evidence="1">Endomembrane system</location>
        <topology evidence="1">Multi-pass membrane protein</topology>
    </subcellularLocation>
</comment>
<proteinExistence type="predicted"/>
<evidence type="ECO:0000256" key="4">
    <source>
        <dbReference type="ARBA" id="ARBA00023136"/>
    </source>
</evidence>
<organism evidence="7">
    <name type="scientific">freshwater metagenome</name>
    <dbReference type="NCBI Taxonomy" id="449393"/>
    <lineage>
        <taxon>unclassified sequences</taxon>
        <taxon>metagenomes</taxon>
        <taxon>ecological metagenomes</taxon>
    </lineage>
</organism>
<evidence type="ECO:0000256" key="3">
    <source>
        <dbReference type="ARBA" id="ARBA00022989"/>
    </source>
</evidence>
<dbReference type="AlphaFoldDB" id="A0A6J7DYV2"/>
<dbReference type="EMBL" id="CAFBLS010000087">
    <property type="protein sequence ID" value="CAB4873704.1"/>
    <property type="molecule type" value="Genomic_DNA"/>
</dbReference>
<protein>
    <submittedName>
        <fullName evidence="7">Unannotated protein</fullName>
    </submittedName>
</protein>
<reference evidence="7" key="1">
    <citation type="submission" date="2020-05" db="EMBL/GenBank/DDBJ databases">
        <authorList>
            <person name="Chiriac C."/>
            <person name="Salcher M."/>
            <person name="Ghai R."/>
            <person name="Kavagutti S V."/>
        </authorList>
    </citation>
    <scope>NUCLEOTIDE SEQUENCE</scope>
</reference>
<evidence type="ECO:0000256" key="5">
    <source>
        <dbReference type="SAM" id="MobiDB-lite"/>
    </source>
</evidence>
<keyword evidence="3" id="KW-1133">Transmembrane helix</keyword>
<evidence type="ECO:0000256" key="2">
    <source>
        <dbReference type="ARBA" id="ARBA00022692"/>
    </source>
</evidence>
<feature type="compositionally biased region" description="Low complexity" evidence="5">
    <location>
        <begin position="105"/>
        <end position="131"/>
    </location>
</feature>
<sequence>MGFMNRTMTVAGAVKASGGRVPLGQRLAAILPMLRDSFTGRWLEAPRGRLVAAVLGIAYVVSPIDLMPEVLLGPFGLGDDIAIAAFSVAVLMSSAEAWLGRGSEQADQQSGPSASGQPGTSSAAGQGATGDVIEGIIINRRDS</sequence>
<name>A0A6J7DYV2_9ZZZZ</name>
<evidence type="ECO:0000256" key="1">
    <source>
        <dbReference type="ARBA" id="ARBA00004127"/>
    </source>
</evidence>